<dbReference type="SUPFAM" id="SSF51735">
    <property type="entry name" value="NAD(P)-binding Rossmann-fold domains"/>
    <property type="match status" value="1"/>
</dbReference>
<dbReference type="Proteomes" id="UP000266272">
    <property type="component" value="Unassembled WGS sequence"/>
</dbReference>
<dbReference type="InterPro" id="IPR013149">
    <property type="entry name" value="ADH-like_C"/>
</dbReference>
<protein>
    <submittedName>
        <fullName evidence="7">Fad binding domain</fullName>
    </submittedName>
</protein>
<dbReference type="Pfam" id="PF00107">
    <property type="entry name" value="ADH_zinc_N"/>
    <property type="match status" value="1"/>
</dbReference>
<evidence type="ECO:0000259" key="6">
    <source>
        <dbReference type="SMART" id="SM00829"/>
    </source>
</evidence>
<dbReference type="PANTHER" id="PTHR45348">
    <property type="entry name" value="HYPOTHETICAL OXIDOREDUCTASE (EUROFUNG)"/>
    <property type="match status" value="1"/>
</dbReference>
<dbReference type="Gene3D" id="3.40.30.120">
    <property type="match status" value="1"/>
</dbReference>
<dbReference type="OrthoDB" id="2690153at2759"/>
<keyword evidence="4" id="KW-0521">NADP</keyword>
<dbReference type="STRING" id="490622.A0A395NSK1"/>
<dbReference type="AlphaFoldDB" id="A0A395NSK1"/>
<dbReference type="InterPro" id="IPR036188">
    <property type="entry name" value="FAD/NAD-bd_sf"/>
</dbReference>
<reference evidence="7 8" key="1">
    <citation type="journal article" date="2018" name="PLoS Pathog.">
        <title>Evolution of structural diversity of trichothecenes, a family of toxins produced by plant pathogenic and entomopathogenic fungi.</title>
        <authorList>
            <person name="Proctor R.H."/>
            <person name="McCormick S.P."/>
            <person name="Kim H.S."/>
            <person name="Cardoza R.E."/>
            <person name="Stanley A.M."/>
            <person name="Lindo L."/>
            <person name="Kelly A."/>
            <person name="Brown D.W."/>
            <person name="Lee T."/>
            <person name="Vaughan M.M."/>
            <person name="Alexander N.J."/>
            <person name="Busman M."/>
            <person name="Gutierrez S."/>
        </authorList>
    </citation>
    <scope>NUCLEOTIDE SEQUENCE [LARGE SCALE GENOMIC DNA]</scope>
    <source>
        <strain evidence="7 8">IBT 40837</strain>
    </source>
</reference>
<evidence type="ECO:0000256" key="1">
    <source>
        <dbReference type="ARBA" id="ARBA00008072"/>
    </source>
</evidence>
<dbReference type="Gene3D" id="3.90.180.10">
    <property type="entry name" value="Medium-chain alcohol dehydrogenases, catalytic domain"/>
    <property type="match status" value="1"/>
</dbReference>
<evidence type="ECO:0000256" key="5">
    <source>
        <dbReference type="ARBA" id="ARBA00023002"/>
    </source>
</evidence>
<dbReference type="GO" id="GO:0016651">
    <property type="term" value="F:oxidoreductase activity, acting on NAD(P)H"/>
    <property type="evidence" value="ECO:0007669"/>
    <property type="project" value="InterPro"/>
</dbReference>
<comment type="similarity">
    <text evidence="1">Belongs to the zinc-containing alcohol dehydrogenase family.</text>
</comment>
<dbReference type="Pfam" id="PF01494">
    <property type="entry name" value="FAD_binding_3"/>
    <property type="match status" value="1"/>
</dbReference>
<dbReference type="InterPro" id="IPR002938">
    <property type="entry name" value="FAD-bd"/>
</dbReference>
<dbReference type="Gene3D" id="3.40.50.720">
    <property type="entry name" value="NAD(P)-binding Rossmann-like Domain"/>
    <property type="match status" value="1"/>
</dbReference>
<dbReference type="SUPFAM" id="SSF50129">
    <property type="entry name" value="GroES-like"/>
    <property type="match status" value="1"/>
</dbReference>
<evidence type="ECO:0000256" key="3">
    <source>
        <dbReference type="ARBA" id="ARBA00022827"/>
    </source>
</evidence>
<dbReference type="CDD" id="cd08249">
    <property type="entry name" value="enoyl_reductase_like"/>
    <property type="match status" value="1"/>
</dbReference>
<dbReference type="InterPro" id="IPR011032">
    <property type="entry name" value="GroES-like_sf"/>
</dbReference>
<keyword evidence="2" id="KW-0285">Flavoprotein</keyword>
<dbReference type="PRINTS" id="PR00420">
    <property type="entry name" value="RNGMNOXGNASE"/>
</dbReference>
<name>A0A395NSK1_TRIAR</name>
<dbReference type="Pfam" id="PF08240">
    <property type="entry name" value="ADH_N"/>
    <property type="match status" value="1"/>
</dbReference>
<evidence type="ECO:0000313" key="8">
    <source>
        <dbReference type="Proteomes" id="UP000266272"/>
    </source>
</evidence>
<evidence type="ECO:0000256" key="2">
    <source>
        <dbReference type="ARBA" id="ARBA00022630"/>
    </source>
</evidence>
<sequence>MAEVFVLPKAQRAVKVVGSGQFKVSSDNSIPLIADDEVLVKVACVAVNPIDGKSAELSPTLGATAGCDFAGEVIKIGSRTTKSFEIGDRVCGCVFGNNPERHDNGAFAEFVAVPADLVLKIPDEMSFQIAATFGVGVATVGMALYHSLKLPSPPSGGDELRYLLVYGGSTATGTIAIQMAKLSGFAPIAVCSPRNYDLVKSLGAVAAFDYHSPACGSEIREFTNNTLAYALDCIADTGSMTICYKAIGTTGGNYVSLDPFPIRCHTRRSVKANWVSTLTMFNQPVNWKIGYRKDAKPKDRQFGHTWFQTAQDLLDKGQIIPHPHREKNGGLNRIADGIIRVIFESWLKELCVKNPMVDVRTGWKVIGAQEHDDGVEVKATDLHTGEERVFRSQYAVGCDGANSIMRKSAGINLDGGPLPSRALLIHFKSKDLSRLHKQGQFWHIFFPKSVEEGGSMKGAIIAQDEIDTWTVHRFLSADSDDSQMSSEEAIYSTLGGVGDPFPIQVDEVLVRSIWSPSVTLANAFMGPKKRLFIAGDACHQMPPTGGYGMNTGIAEAFDLGWKLAATIQGWAGSHLLPSYEQERRSVAHLAVQTAKAHIGKLMAMPNVVKLSAELAHSESEEGYKLRQRMHEYIQENDGHNKSLGVELGYRYESSICIHDKVTDVLPPPPKFNERLYVPTTVPGYRAPHVFLKGGVPIFDEFGKGFTLVVFSSDHHLQEGHLFQEAAEKQHVPLDILTLVNEDDVRRIWGAKFVLVRPDGFVSWRGQSAGILDNIMEIISKVTGNIA</sequence>
<evidence type="ECO:0000313" key="7">
    <source>
        <dbReference type="EMBL" id="RFU78913.1"/>
    </source>
</evidence>
<dbReference type="InterPro" id="IPR020843">
    <property type="entry name" value="ER"/>
</dbReference>
<organism evidence="7 8">
    <name type="scientific">Trichoderma arundinaceum</name>
    <dbReference type="NCBI Taxonomy" id="490622"/>
    <lineage>
        <taxon>Eukaryota</taxon>
        <taxon>Fungi</taxon>
        <taxon>Dikarya</taxon>
        <taxon>Ascomycota</taxon>
        <taxon>Pezizomycotina</taxon>
        <taxon>Sordariomycetes</taxon>
        <taxon>Hypocreomycetidae</taxon>
        <taxon>Hypocreales</taxon>
        <taxon>Hypocreaceae</taxon>
        <taxon>Trichoderma</taxon>
    </lineage>
</organism>
<dbReference type="Gene3D" id="3.50.50.60">
    <property type="entry name" value="FAD/NAD(P)-binding domain"/>
    <property type="match status" value="1"/>
</dbReference>
<accession>A0A395NSK1</accession>
<feature type="domain" description="Enoyl reductase (ER)" evidence="6">
    <location>
        <begin position="15"/>
        <end position="339"/>
    </location>
</feature>
<proteinExistence type="inferred from homology"/>
<dbReference type="Pfam" id="PF21274">
    <property type="entry name" value="Rng_hyd_C"/>
    <property type="match status" value="1"/>
</dbReference>
<gene>
    <name evidence="7" type="ORF">TARUN_3309</name>
</gene>
<dbReference type="EMBL" id="PXOA01000190">
    <property type="protein sequence ID" value="RFU78913.1"/>
    <property type="molecule type" value="Genomic_DNA"/>
</dbReference>
<keyword evidence="3" id="KW-0274">FAD</keyword>
<dbReference type="GO" id="GO:0071949">
    <property type="term" value="F:FAD binding"/>
    <property type="evidence" value="ECO:0007669"/>
    <property type="project" value="InterPro"/>
</dbReference>
<evidence type="ECO:0000256" key="4">
    <source>
        <dbReference type="ARBA" id="ARBA00022857"/>
    </source>
</evidence>
<dbReference type="PANTHER" id="PTHR45348:SF6">
    <property type="entry name" value="TRANS-ENOYL REDUCTASE APDC"/>
    <property type="match status" value="1"/>
</dbReference>
<keyword evidence="5" id="KW-0560">Oxidoreductase</keyword>
<dbReference type="InterPro" id="IPR036291">
    <property type="entry name" value="NAD(P)-bd_dom_sf"/>
</dbReference>
<comment type="caution">
    <text evidence="7">The sequence shown here is derived from an EMBL/GenBank/DDBJ whole genome shotgun (WGS) entry which is preliminary data.</text>
</comment>
<dbReference type="SMART" id="SM00829">
    <property type="entry name" value="PKS_ER"/>
    <property type="match status" value="1"/>
</dbReference>
<keyword evidence="8" id="KW-1185">Reference proteome</keyword>
<dbReference type="InterPro" id="IPR047122">
    <property type="entry name" value="Trans-enoyl_RdTase-like"/>
</dbReference>
<dbReference type="InterPro" id="IPR013154">
    <property type="entry name" value="ADH-like_N"/>
</dbReference>
<dbReference type="SUPFAM" id="SSF51905">
    <property type="entry name" value="FAD/NAD(P)-binding domain"/>
    <property type="match status" value="1"/>
</dbReference>